<evidence type="ECO:0008006" key="6">
    <source>
        <dbReference type="Google" id="ProtNLM"/>
    </source>
</evidence>
<dbReference type="Proteomes" id="UP000000763">
    <property type="component" value="Chromosome 2"/>
</dbReference>
<evidence type="ECO:0000256" key="1">
    <source>
        <dbReference type="SAM" id="MobiDB-lite"/>
    </source>
</evidence>
<proteinExistence type="predicted"/>
<evidence type="ECO:0000313" key="5">
    <source>
        <dbReference type="Proteomes" id="UP000000763"/>
    </source>
</evidence>
<name>Q6K5L1_ORYSJ</name>
<reference evidence="5" key="4">
    <citation type="journal article" date="2008" name="Nucleic Acids Res.">
        <title>The rice annotation project database (RAP-DB): 2008 update.</title>
        <authorList>
            <consortium name="The rice annotation project (RAP)"/>
        </authorList>
    </citation>
    <scope>GENOME REANNOTATION</scope>
    <source>
        <strain evidence="5">cv. Nipponbare</strain>
    </source>
</reference>
<dbReference type="AlphaFoldDB" id="Q6K5L1"/>
<keyword evidence="2" id="KW-0732">Signal</keyword>
<feature type="signal peptide" evidence="2">
    <location>
        <begin position="1"/>
        <end position="29"/>
    </location>
</feature>
<feature type="chain" id="PRO_5010142195" description="Secreted protein" evidence="2">
    <location>
        <begin position="30"/>
        <end position="76"/>
    </location>
</feature>
<feature type="region of interest" description="Disordered" evidence="1">
    <location>
        <begin position="45"/>
        <end position="76"/>
    </location>
</feature>
<reference evidence="5" key="3">
    <citation type="journal article" date="2005" name="Nature">
        <title>The map-based sequence of the rice genome.</title>
        <authorList>
            <consortium name="International rice genome sequencing project (IRGSP)"/>
            <person name="Matsumoto T."/>
            <person name="Wu J."/>
            <person name="Kanamori H."/>
            <person name="Katayose Y."/>
            <person name="Fujisawa M."/>
            <person name="Namiki N."/>
            <person name="Mizuno H."/>
            <person name="Yamamoto K."/>
            <person name="Antonio B.A."/>
            <person name="Baba T."/>
            <person name="Sakata K."/>
            <person name="Nagamura Y."/>
            <person name="Aoki H."/>
            <person name="Arikawa K."/>
            <person name="Arita K."/>
            <person name="Bito T."/>
            <person name="Chiden Y."/>
            <person name="Fujitsuka N."/>
            <person name="Fukunaka R."/>
            <person name="Hamada M."/>
            <person name="Harada C."/>
            <person name="Hayashi A."/>
            <person name="Hijishita S."/>
            <person name="Honda M."/>
            <person name="Hosokawa S."/>
            <person name="Ichikawa Y."/>
            <person name="Idonuma A."/>
            <person name="Iijima M."/>
            <person name="Ikeda M."/>
            <person name="Ikeno M."/>
            <person name="Ito K."/>
            <person name="Ito S."/>
            <person name="Ito T."/>
            <person name="Ito Y."/>
            <person name="Ito Y."/>
            <person name="Iwabuchi A."/>
            <person name="Kamiya K."/>
            <person name="Karasawa W."/>
            <person name="Kurita K."/>
            <person name="Katagiri S."/>
            <person name="Kikuta A."/>
            <person name="Kobayashi H."/>
            <person name="Kobayashi N."/>
            <person name="Machita K."/>
            <person name="Maehara T."/>
            <person name="Masukawa M."/>
            <person name="Mizubayashi T."/>
            <person name="Mukai Y."/>
            <person name="Nagasaki H."/>
            <person name="Nagata Y."/>
            <person name="Naito S."/>
            <person name="Nakashima M."/>
            <person name="Nakama Y."/>
            <person name="Nakamichi Y."/>
            <person name="Nakamura M."/>
            <person name="Meguro A."/>
            <person name="Negishi M."/>
            <person name="Ohta I."/>
            <person name="Ohta T."/>
            <person name="Okamoto M."/>
            <person name="Ono N."/>
            <person name="Saji S."/>
            <person name="Sakaguchi M."/>
            <person name="Sakai K."/>
            <person name="Shibata M."/>
            <person name="Shimokawa T."/>
            <person name="Song J."/>
            <person name="Takazaki Y."/>
            <person name="Terasawa K."/>
            <person name="Tsugane M."/>
            <person name="Tsuji K."/>
            <person name="Ueda S."/>
            <person name="Waki K."/>
            <person name="Yamagata H."/>
            <person name="Yamamoto M."/>
            <person name="Yamamoto S."/>
            <person name="Yamane H."/>
            <person name="Yoshiki S."/>
            <person name="Yoshihara R."/>
            <person name="Yukawa K."/>
            <person name="Zhong H."/>
            <person name="Yano M."/>
            <person name="Yuan Q."/>
            <person name="Ouyang S."/>
            <person name="Liu J."/>
            <person name="Jones K.M."/>
            <person name="Gansberger K."/>
            <person name="Moffat K."/>
            <person name="Hill J."/>
            <person name="Bera J."/>
            <person name="Fadrosh D."/>
            <person name="Jin S."/>
            <person name="Johri S."/>
            <person name="Kim M."/>
            <person name="Overton L."/>
            <person name="Reardon M."/>
            <person name="Tsitrin T."/>
            <person name="Vuong H."/>
            <person name="Weaver B."/>
            <person name="Ciecko A."/>
            <person name="Tallon L."/>
            <person name="Jackson J."/>
            <person name="Pai G."/>
            <person name="Aken S.V."/>
            <person name="Utterback T."/>
            <person name="Reidmuller S."/>
            <person name="Feldblyum T."/>
            <person name="Hsiao J."/>
            <person name="Zismann V."/>
            <person name="Iobst S."/>
            <person name="de Vazeille A.R."/>
            <person name="Buell C.R."/>
            <person name="Ying K."/>
            <person name="Li Y."/>
            <person name="Lu T."/>
            <person name="Huang Y."/>
            <person name="Zhao Q."/>
            <person name="Feng Q."/>
            <person name="Zhang L."/>
            <person name="Zhu J."/>
            <person name="Weng Q."/>
            <person name="Mu J."/>
            <person name="Lu Y."/>
            <person name="Fan D."/>
            <person name="Liu Y."/>
            <person name="Guan J."/>
            <person name="Zhang Y."/>
            <person name="Yu S."/>
            <person name="Liu X."/>
            <person name="Zhang Y."/>
            <person name="Hong G."/>
            <person name="Han B."/>
            <person name="Choisne N."/>
            <person name="Demange N."/>
            <person name="Orjeda G."/>
            <person name="Samain S."/>
            <person name="Cattolico L."/>
            <person name="Pelletier E."/>
            <person name="Couloux A."/>
            <person name="Segurens B."/>
            <person name="Wincker P."/>
            <person name="D'Hont A."/>
            <person name="Scarpelli C."/>
            <person name="Weissenbach J."/>
            <person name="Salanoubat M."/>
            <person name="Quetier F."/>
            <person name="Yu Y."/>
            <person name="Kim H.R."/>
            <person name="Rambo T."/>
            <person name="Currie J."/>
            <person name="Collura K."/>
            <person name="Luo M."/>
            <person name="Yang T."/>
            <person name="Ammiraju J.S.S."/>
            <person name="Engler F."/>
            <person name="Soderlund C."/>
            <person name="Wing R.A."/>
            <person name="Palmer L.E."/>
            <person name="de la Bastide M."/>
            <person name="Spiegel L."/>
            <person name="Nascimento L."/>
            <person name="Zutavern T."/>
            <person name="O'Shaughnessy A."/>
            <person name="Dike S."/>
            <person name="Dedhia N."/>
            <person name="Preston R."/>
            <person name="Balija V."/>
            <person name="McCombie W.R."/>
            <person name="Chow T."/>
            <person name="Chen H."/>
            <person name="Chung M."/>
            <person name="Chen C."/>
            <person name="Shaw J."/>
            <person name="Wu H."/>
            <person name="Hsiao K."/>
            <person name="Chao Y."/>
            <person name="Chu M."/>
            <person name="Cheng C."/>
            <person name="Hour A."/>
            <person name="Lee P."/>
            <person name="Lin S."/>
            <person name="Lin Y."/>
            <person name="Liou J."/>
            <person name="Liu S."/>
            <person name="Hsing Y."/>
            <person name="Raghuvanshi S."/>
            <person name="Mohanty A."/>
            <person name="Bharti A.K."/>
            <person name="Gaur A."/>
            <person name="Gupta V."/>
            <person name="Kumar D."/>
            <person name="Ravi V."/>
            <person name="Vij S."/>
            <person name="Kapur A."/>
            <person name="Khurana P."/>
            <person name="Khurana P."/>
            <person name="Khurana J.P."/>
            <person name="Tyagi A.K."/>
            <person name="Gaikwad K."/>
            <person name="Singh A."/>
            <person name="Dalal V."/>
            <person name="Srivastava S."/>
            <person name="Dixit A."/>
            <person name="Pal A.K."/>
            <person name="Ghazi I.A."/>
            <person name="Yadav M."/>
            <person name="Pandit A."/>
            <person name="Bhargava A."/>
            <person name="Sureshbabu K."/>
            <person name="Batra K."/>
            <person name="Sharma T.R."/>
            <person name="Mohapatra T."/>
            <person name="Singh N.K."/>
            <person name="Messing J."/>
            <person name="Nelson A.B."/>
            <person name="Fuks G."/>
            <person name="Kavchok S."/>
            <person name="Keizer G."/>
            <person name="Linton E."/>
            <person name="Llaca V."/>
            <person name="Song R."/>
            <person name="Tanyolac B."/>
            <person name="Young S."/>
            <person name="Ho-Il K."/>
            <person name="Hahn J.H."/>
            <person name="Sangsakoo G."/>
            <person name="Vanavichit A."/>
            <person name="de Mattos Luiz.A.T."/>
            <person name="Zimmer P.D."/>
            <person name="Malone G."/>
            <person name="Dellagostin O."/>
            <person name="de Oliveira A.C."/>
            <person name="Bevan M."/>
            <person name="Bancroft I."/>
            <person name="Minx P."/>
            <person name="Cordum H."/>
            <person name="Wilson R."/>
            <person name="Cheng Z."/>
            <person name="Jin W."/>
            <person name="Jiang J."/>
            <person name="Leong S.A."/>
            <person name="Iwama H."/>
            <person name="Gojobori T."/>
            <person name="Itoh T."/>
            <person name="Niimura Y."/>
            <person name="Fujii Y."/>
            <person name="Habara T."/>
            <person name="Sakai H."/>
            <person name="Sato Y."/>
            <person name="Wilson G."/>
            <person name="Kumar K."/>
            <person name="McCouch S."/>
            <person name="Juretic N."/>
            <person name="Hoen D."/>
            <person name="Wright S."/>
            <person name="Bruskiewich R."/>
            <person name="Bureau T."/>
            <person name="Miyao A."/>
            <person name="Hirochika H."/>
            <person name="Nishikawa T."/>
            <person name="Kadowaki K."/>
            <person name="Sugiura M."/>
            <person name="Burr B."/>
            <person name="Sasaki T."/>
        </authorList>
    </citation>
    <scope>NUCLEOTIDE SEQUENCE [LARGE SCALE GENOMIC DNA]</scope>
    <source>
        <strain evidence="5">cv. Nipponbare</strain>
    </source>
</reference>
<reference evidence="3" key="1">
    <citation type="submission" date="2002-03" db="EMBL/GenBank/DDBJ databases">
        <title>Oryza sativa nipponbare(GA3) genomic DNA, chromosome 2, PAC clone:P0483C08.</title>
        <authorList>
            <person name="Sasaki T."/>
            <person name="Matsumoto T."/>
            <person name="Yamamoto K."/>
        </authorList>
    </citation>
    <scope>NUCLEOTIDE SEQUENCE</scope>
</reference>
<protein>
    <recommendedName>
        <fullName evidence="6">Secreted protein</fullName>
    </recommendedName>
</protein>
<reference evidence="4" key="2">
    <citation type="submission" date="2002-05" db="EMBL/GenBank/DDBJ databases">
        <title>Oryza sativa nipponbare(GA3) genomic DNA, chromosome 2, PAC clone:P0677G01.</title>
        <authorList>
            <person name="Sasaki T."/>
            <person name="Matsumoto T."/>
            <person name="Katayose Y."/>
        </authorList>
    </citation>
    <scope>NUCLEOTIDE SEQUENCE</scope>
</reference>
<evidence type="ECO:0000256" key="2">
    <source>
        <dbReference type="SAM" id="SignalP"/>
    </source>
</evidence>
<evidence type="ECO:0000313" key="3">
    <source>
        <dbReference type="EMBL" id="BAD21859.1"/>
    </source>
</evidence>
<gene>
    <name evidence="3" type="ORF">P0483C08.22</name>
    <name evidence="4" type="ORF">P0677G01.46</name>
</gene>
<organism evidence="4 5">
    <name type="scientific">Oryza sativa subsp. japonica</name>
    <name type="common">Rice</name>
    <dbReference type="NCBI Taxonomy" id="39947"/>
    <lineage>
        <taxon>Eukaryota</taxon>
        <taxon>Viridiplantae</taxon>
        <taxon>Streptophyta</taxon>
        <taxon>Embryophyta</taxon>
        <taxon>Tracheophyta</taxon>
        <taxon>Spermatophyta</taxon>
        <taxon>Magnoliopsida</taxon>
        <taxon>Liliopsida</taxon>
        <taxon>Poales</taxon>
        <taxon>Poaceae</taxon>
        <taxon>BOP clade</taxon>
        <taxon>Oryzoideae</taxon>
        <taxon>Oryzeae</taxon>
        <taxon>Oryzinae</taxon>
        <taxon>Oryza</taxon>
        <taxon>Oryza sativa</taxon>
    </lineage>
</organism>
<accession>Q6K5L1</accession>
<dbReference type="EMBL" id="AP005322">
    <property type="protein sequence ID" value="BAD22114.1"/>
    <property type="molecule type" value="Genomic_DNA"/>
</dbReference>
<dbReference type="EMBL" id="AP004837">
    <property type="protein sequence ID" value="BAD21859.1"/>
    <property type="molecule type" value="Genomic_DNA"/>
</dbReference>
<evidence type="ECO:0000313" key="4">
    <source>
        <dbReference type="EMBL" id="BAD22114.1"/>
    </source>
</evidence>
<sequence>MSVRENDVGPTSLFCFLFLFSSQLLSSHAQASRWRPTAERARLPAPWALRRAGKKRERRRPAPEKGREAAGVTTRT</sequence>